<dbReference type="Gene3D" id="3.20.160.10">
    <property type="entry name" value="vpa0580 domain like"/>
    <property type="match status" value="1"/>
</dbReference>
<evidence type="ECO:0000313" key="1">
    <source>
        <dbReference type="EMBL" id="SHI98025.1"/>
    </source>
</evidence>
<reference evidence="2" key="1">
    <citation type="submission" date="2016-11" db="EMBL/GenBank/DDBJ databases">
        <authorList>
            <person name="Varghese N."/>
            <person name="Submissions S."/>
        </authorList>
    </citation>
    <scope>NUCLEOTIDE SEQUENCE [LARGE SCALE GENOMIC DNA]</scope>
    <source>
        <strain evidence="2">DSM 22623</strain>
    </source>
</reference>
<evidence type="ECO:0000313" key="2">
    <source>
        <dbReference type="Proteomes" id="UP000184432"/>
    </source>
</evidence>
<gene>
    <name evidence="1" type="ORF">SAMN04488508_104329</name>
</gene>
<dbReference type="EMBL" id="FQYP01000004">
    <property type="protein sequence ID" value="SHI98025.1"/>
    <property type="molecule type" value="Genomic_DNA"/>
</dbReference>
<dbReference type="OrthoDB" id="9790826at2"/>
<accession>A0A1M6FK28</accession>
<name>A0A1M6FK28_9FLAO</name>
<dbReference type="Pfam" id="PF08888">
    <property type="entry name" value="HopJ"/>
    <property type="match status" value="1"/>
</dbReference>
<protein>
    <submittedName>
        <fullName evidence="1">HopJ type III effector protein</fullName>
    </submittedName>
</protein>
<dbReference type="STRING" id="570521.SAMN04488508_104329"/>
<dbReference type="InterPro" id="IPR014984">
    <property type="entry name" value="HopJ"/>
</dbReference>
<dbReference type="RefSeq" id="WP_073316140.1">
    <property type="nucleotide sequence ID" value="NZ_FQYP01000004.1"/>
</dbReference>
<proteinExistence type="predicted"/>
<dbReference type="AlphaFoldDB" id="A0A1M6FK28"/>
<sequence length="113" mass="12982">MTLSQFISKVKEQPQQLSFEDTMNVIEEHYHFTPSAFKNGEVANKEGENSGSCKLLSFAQLQQLSKEETLHCFGQYYTDVLKTPEGNDHQNIRNFMKTGWDGVSFDRDSLVQK</sequence>
<organism evidence="1 2">
    <name type="scientific">Aquimarina spongiae</name>
    <dbReference type="NCBI Taxonomy" id="570521"/>
    <lineage>
        <taxon>Bacteria</taxon>
        <taxon>Pseudomonadati</taxon>
        <taxon>Bacteroidota</taxon>
        <taxon>Flavobacteriia</taxon>
        <taxon>Flavobacteriales</taxon>
        <taxon>Flavobacteriaceae</taxon>
        <taxon>Aquimarina</taxon>
    </lineage>
</organism>
<dbReference type="InterPro" id="IPR038604">
    <property type="entry name" value="HopJ_sf"/>
</dbReference>
<keyword evidence="2" id="KW-1185">Reference proteome</keyword>
<dbReference type="Proteomes" id="UP000184432">
    <property type="component" value="Unassembled WGS sequence"/>
</dbReference>